<dbReference type="GO" id="GO:0019887">
    <property type="term" value="F:protein kinase regulator activity"/>
    <property type="evidence" value="ECO:0007669"/>
    <property type="project" value="TreeGrafter"/>
</dbReference>
<dbReference type="InterPro" id="IPR052771">
    <property type="entry name" value="Neurotrophin_sig_adaptor"/>
</dbReference>
<name>A0AA36M9C4_CYLNA</name>
<reference evidence="1" key="1">
    <citation type="submission" date="2023-07" db="EMBL/GenBank/DDBJ databases">
        <authorList>
            <consortium name="CYATHOMIX"/>
        </authorList>
    </citation>
    <scope>NUCLEOTIDE SEQUENCE</scope>
    <source>
        <strain evidence="1">N/A</strain>
    </source>
</reference>
<keyword evidence="2" id="KW-1185">Reference proteome</keyword>
<dbReference type="AlphaFoldDB" id="A0AA36M9C4"/>
<feature type="non-terminal residue" evidence="1">
    <location>
        <position position="1"/>
    </location>
</feature>
<dbReference type="PANTHER" id="PTHR24116:SF0">
    <property type="entry name" value="KINASE D-INTERACTING SUBSTRATE OF 220 KDA"/>
    <property type="match status" value="1"/>
</dbReference>
<organism evidence="1 2">
    <name type="scientific">Cylicocyclus nassatus</name>
    <name type="common">Nematode worm</name>
    <dbReference type="NCBI Taxonomy" id="53992"/>
    <lineage>
        <taxon>Eukaryota</taxon>
        <taxon>Metazoa</taxon>
        <taxon>Ecdysozoa</taxon>
        <taxon>Nematoda</taxon>
        <taxon>Chromadorea</taxon>
        <taxon>Rhabditida</taxon>
        <taxon>Rhabditina</taxon>
        <taxon>Rhabditomorpha</taxon>
        <taxon>Strongyloidea</taxon>
        <taxon>Strongylidae</taxon>
        <taxon>Cylicocyclus</taxon>
    </lineage>
</organism>
<protein>
    <submittedName>
        <fullName evidence="1">Uncharacterized protein</fullName>
    </submittedName>
</protein>
<evidence type="ECO:0000313" key="1">
    <source>
        <dbReference type="EMBL" id="CAJ0603366.1"/>
    </source>
</evidence>
<dbReference type="Proteomes" id="UP001176961">
    <property type="component" value="Unassembled WGS sequence"/>
</dbReference>
<dbReference type="PANTHER" id="PTHR24116">
    <property type="entry name" value="KINASE D-INTERACTING SUBSTRATE OF 220 KDA"/>
    <property type="match status" value="1"/>
</dbReference>
<gene>
    <name evidence="1" type="ORF">CYNAS_LOCUS15349</name>
</gene>
<evidence type="ECO:0000313" key="2">
    <source>
        <dbReference type="Proteomes" id="UP001176961"/>
    </source>
</evidence>
<proteinExistence type="predicted"/>
<dbReference type="GO" id="GO:0030165">
    <property type="term" value="F:PDZ domain binding"/>
    <property type="evidence" value="ECO:0007669"/>
    <property type="project" value="TreeGrafter"/>
</dbReference>
<dbReference type="EMBL" id="CATQJL010000305">
    <property type="protein sequence ID" value="CAJ0603366.1"/>
    <property type="molecule type" value="Genomic_DNA"/>
</dbReference>
<accession>A0AA36M9C4</accession>
<sequence>CRTSSRTKAKLWLTGRNAIVAKTLSRGLHLSLTDGRQSRKVNATIVVGTRDIGESLLNDDYFSNMNSRAMRRIVSALTLTGKLMRAFEIEFS</sequence>
<comment type="caution">
    <text evidence="1">The sequence shown here is derived from an EMBL/GenBank/DDBJ whole genome shotgun (WGS) entry which is preliminary data.</text>
</comment>